<dbReference type="PANTHER" id="PTHR43133:SF53">
    <property type="entry name" value="ECF RNA POLYMERASE SIGMA-E FACTOR"/>
    <property type="match status" value="1"/>
</dbReference>
<reference evidence="10" key="1">
    <citation type="journal article" date="2019" name="Int. J. Syst. Evol. Microbiol.">
        <title>The Global Catalogue of Microorganisms (GCM) 10K type strain sequencing project: providing services to taxonomists for standard genome sequencing and annotation.</title>
        <authorList>
            <consortium name="The Broad Institute Genomics Platform"/>
            <consortium name="The Broad Institute Genome Sequencing Center for Infectious Disease"/>
            <person name="Wu L."/>
            <person name="Ma J."/>
        </authorList>
    </citation>
    <scope>NUCLEOTIDE SEQUENCE [LARGE SCALE GENOMIC DNA]</scope>
    <source>
        <strain evidence="10">JCM 18298</strain>
    </source>
</reference>
<gene>
    <name evidence="9" type="ORF">GCM10023318_36170</name>
</gene>
<evidence type="ECO:0000256" key="5">
    <source>
        <dbReference type="ARBA" id="ARBA00023163"/>
    </source>
</evidence>
<evidence type="ECO:0000313" key="9">
    <source>
        <dbReference type="EMBL" id="GAA5057644.1"/>
    </source>
</evidence>
<dbReference type="NCBIfam" id="TIGR02937">
    <property type="entry name" value="sigma70-ECF"/>
    <property type="match status" value="1"/>
</dbReference>
<dbReference type="SUPFAM" id="SSF88946">
    <property type="entry name" value="Sigma2 domain of RNA polymerase sigma factors"/>
    <property type="match status" value="1"/>
</dbReference>
<keyword evidence="5" id="KW-0804">Transcription</keyword>
<sequence length="225" mass="25017">MSTDAAFPTDDVLVRRLRHGDEAAFALILDAWSGSMLRLAQSFVSTPASAEEVVQDTWIAVIRGIDGFEGRSTLKTWVFRILVNTSKKRGMKEHRTIPFGSLLAEDGNPTVDPTRFRPVGDPHPGHWRPGREPQRHSEPEAAAERVEMREIIAAAMTELPDRSRIVLTLRDAEGYSSDEVCELLGITAGNQRVILHRARAAVRVRLENYLALAGESRARQLGGER</sequence>
<evidence type="ECO:0000256" key="4">
    <source>
        <dbReference type="ARBA" id="ARBA00023125"/>
    </source>
</evidence>
<feature type="compositionally biased region" description="Basic and acidic residues" evidence="6">
    <location>
        <begin position="114"/>
        <end position="141"/>
    </location>
</feature>
<dbReference type="InterPro" id="IPR013325">
    <property type="entry name" value="RNA_pol_sigma_r2"/>
</dbReference>
<evidence type="ECO:0000259" key="7">
    <source>
        <dbReference type="Pfam" id="PF04542"/>
    </source>
</evidence>
<proteinExistence type="inferred from homology"/>
<dbReference type="InterPro" id="IPR007627">
    <property type="entry name" value="RNA_pol_sigma70_r2"/>
</dbReference>
<name>A0ABP9KJZ5_9NOCA</name>
<dbReference type="InterPro" id="IPR013324">
    <property type="entry name" value="RNA_pol_sigma_r3/r4-like"/>
</dbReference>
<dbReference type="Pfam" id="PF04542">
    <property type="entry name" value="Sigma70_r2"/>
    <property type="match status" value="1"/>
</dbReference>
<evidence type="ECO:0000256" key="1">
    <source>
        <dbReference type="ARBA" id="ARBA00010641"/>
    </source>
</evidence>
<dbReference type="InterPro" id="IPR039425">
    <property type="entry name" value="RNA_pol_sigma-70-like"/>
</dbReference>
<keyword evidence="10" id="KW-1185">Reference proteome</keyword>
<dbReference type="Proteomes" id="UP001500603">
    <property type="component" value="Unassembled WGS sequence"/>
</dbReference>
<dbReference type="CDD" id="cd06171">
    <property type="entry name" value="Sigma70_r4"/>
    <property type="match status" value="1"/>
</dbReference>
<evidence type="ECO:0000313" key="10">
    <source>
        <dbReference type="Proteomes" id="UP001500603"/>
    </source>
</evidence>
<comment type="similarity">
    <text evidence="1">Belongs to the sigma-70 factor family. ECF subfamily.</text>
</comment>
<dbReference type="InterPro" id="IPR014284">
    <property type="entry name" value="RNA_pol_sigma-70_dom"/>
</dbReference>
<comment type="caution">
    <text evidence="9">The sequence shown here is derived from an EMBL/GenBank/DDBJ whole genome shotgun (WGS) entry which is preliminary data.</text>
</comment>
<feature type="domain" description="RNA polymerase sigma factor 70 region 4 type 2" evidence="8">
    <location>
        <begin position="150"/>
        <end position="201"/>
    </location>
</feature>
<evidence type="ECO:0000256" key="3">
    <source>
        <dbReference type="ARBA" id="ARBA00023082"/>
    </source>
</evidence>
<evidence type="ECO:0000256" key="2">
    <source>
        <dbReference type="ARBA" id="ARBA00023015"/>
    </source>
</evidence>
<keyword evidence="4" id="KW-0238">DNA-binding</keyword>
<evidence type="ECO:0000256" key="6">
    <source>
        <dbReference type="SAM" id="MobiDB-lite"/>
    </source>
</evidence>
<keyword evidence="3" id="KW-0731">Sigma factor</keyword>
<dbReference type="RefSeq" id="WP_345496705.1">
    <property type="nucleotide sequence ID" value="NZ_BAABJM010000003.1"/>
</dbReference>
<keyword evidence="2" id="KW-0805">Transcription regulation</keyword>
<evidence type="ECO:0000259" key="8">
    <source>
        <dbReference type="Pfam" id="PF08281"/>
    </source>
</evidence>
<protein>
    <submittedName>
        <fullName evidence="9">Sigma-70 family RNA polymerase sigma factor</fullName>
    </submittedName>
</protein>
<accession>A0ABP9KJZ5</accession>
<dbReference type="InterPro" id="IPR013249">
    <property type="entry name" value="RNA_pol_sigma70_r4_t2"/>
</dbReference>
<dbReference type="Gene3D" id="1.10.10.10">
    <property type="entry name" value="Winged helix-like DNA-binding domain superfamily/Winged helix DNA-binding domain"/>
    <property type="match status" value="1"/>
</dbReference>
<dbReference type="Pfam" id="PF08281">
    <property type="entry name" value="Sigma70_r4_2"/>
    <property type="match status" value="1"/>
</dbReference>
<feature type="region of interest" description="Disordered" evidence="6">
    <location>
        <begin position="110"/>
        <end position="141"/>
    </location>
</feature>
<dbReference type="EMBL" id="BAABJM010000003">
    <property type="protein sequence ID" value="GAA5057644.1"/>
    <property type="molecule type" value="Genomic_DNA"/>
</dbReference>
<dbReference type="PANTHER" id="PTHR43133">
    <property type="entry name" value="RNA POLYMERASE ECF-TYPE SIGMA FACTO"/>
    <property type="match status" value="1"/>
</dbReference>
<dbReference type="SUPFAM" id="SSF88659">
    <property type="entry name" value="Sigma3 and sigma4 domains of RNA polymerase sigma factors"/>
    <property type="match status" value="1"/>
</dbReference>
<dbReference type="Gene3D" id="1.10.1740.10">
    <property type="match status" value="1"/>
</dbReference>
<dbReference type="InterPro" id="IPR036388">
    <property type="entry name" value="WH-like_DNA-bd_sf"/>
</dbReference>
<organism evidence="9 10">
    <name type="scientific">Nocardia callitridis</name>
    <dbReference type="NCBI Taxonomy" id="648753"/>
    <lineage>
        <taxon>Bacteria</taxon>
        <taxon>Bacillati</taxon>
        <taxon>Actinomycetota</taxon>
        <taxon>Actinomycetes</taxon>
        <taxon>Mycobacteriales</taxon>
        <taxon>Nocardiaceae</taxon>
        <taxon>Nocardia</taxon>
    </lineage>
</organism>
<feature type="domain" description="RNA polymerase sigma-70 region 2" evidence="7">
    <location>
        <begin position="36"/>
        <end position="89"/>
    </location>
</feature>